<dbReference type="CDD" id="cd18683">
    <property type="entry name" value="PIN_VapC-like"/>
    <property type="match status" value="1"/>
</dbReference>
<dbReference type="EMBL" id="FMJD01000010">
    <property type="protein sequence ID" value="SCM78133.1"/>
    <property type="molecule type" value="Genomic_DNA"/>
</dbReference>
<dbReference type="RefSeq" id="WP_288197881.1">
    <property type="nucleotide sequence ID" value="NZ_LT608334.1"/>
</dbReference>
<proteinExistence type="inferred from homology"/>
<keyword evidence="5" id="KW-0460">Magnesium</keyword>
<dbReference type="HAMAP" id="MF_00265">
    <property type="entry name" value="VapC_Nob1"/>
    <property type="match status" value="1"/>
</dbReference>
<comment type="similarity">
    <text evidence="5">Belongs to the PINc/VapC protein family.</text>
</comment>
<dbReference type="InterPro" id="IPR022907">
    <property type="entry name" value="VapC_family"/>
</dbReference>
<keyword evidence="3 5" id="KW-0479">Metal-binding</keyword>
<feature type="domain" description="PIN" evidence="6">
    <location>
        <begin position="4"/>
        <end position="121"/>
    </location>
</feature>
<dbReference type="GO" id="GO:0004540">
    <property type="term" value="F:RNA nuclease activity"/>
    <property type="evidence" value="ECO:0007669"/>
    <property type="project" value="InterPro"/>
</dbReference>
<keyword evidence="1 5" id="KW-1277">Toxin-antitoxin system</keyword>
<dbReference type="GO" id="GO:0000287">
    <property type="term" value="F:magnesium ion binding"/>
    <property type="evidence" value="ECO:0007669"/>
    <property type="project" value="UniProtKB-UniRule"/>
</dbReference>
<dbReference type="Pfam" id="PF01850">
    <property type="entry name" value="PIN"/>
    <property type="match status" value="1"/>
</dbReference>
<feature type="binding site" evidence="5">
    <location>
        <position position="100"/>
    </location>
    <ligand>
        <name>Mg(2+)</name>
        <dbReference type="ChEBI" id="CHEBI:18420"/>
    </ligand>
</feature>
<evidence type="ECO:0000256" key="3">
    <source>
        <dbReference type="ARBA" id="ARBA00022723"/>
    </source>
</evidence>
<dbReference type="EC" id="3.1.-.-" evidence="5"/>
<comment type="cofactor">
    <cofactor evidence="5">
        <name>Mg(2+)</name>
        <dbReference type="ChEBI" id="CHEBI:18420"/>
    </cofactor>
</comment>
<keyword evidence="5" id="KW-0800">Toxin</keyword>
<evidence type="ECO:0000256" key="2">
    <source>
        <dbReference type="ARBA" id="ARBA00022722"/>
    </source>
</evidence>
<dbReference type="SUPFAM" id="SSF88723">
    <property type="entry name" value="PIN domain-like"/>
    <property type="match status" value="1"/>
</dbReference>
<evidence type="ECO:0000259" key="6">
    <source>
        <dbReference type="Pfam" id="PF01850"/>
    </source>
</evidence>
<keyword evidence="2 5" id="KW-0540">Nuclease</keyword>
<dbReference type="InterPro" id="IPR002716">
    <property type="entry name" value="PIN_dom"/>
</dbReference>
<feature type="binding site" evidence="5">
    <location>
        <position position="5"/>
    </location>
    <ligand>
        <name>Mg(2+)</name>
        <dbReference type="ChEBI" id="CHEBI:18420"/>
    </ligand>
</feature>
<dbReference type="Gene3D" id="3.40.50.1010">
    <property type="entry name" value="5'-nuclease"/>
    <property type="match status" value="1"/>
</dbReference>
<evidence type="ECO:0000313" key="7">
    <source>
        <dbReference type="EMBL" id="SCM78133.1"/>
    </source>
</evidence>
<accession>A0A212LKR9</accession>
<sequence length="135" mass="14629">MRAIDTNVLVRYLRNDDPVQSPVARRLIDEAAGGSDPLLVPNEVLVEIFWLLAKRQKFPRARIADILWALLDNAHLAFSDRVAVSAAVDAYAQGPAGFVDYLIAATAQACGADYTLTFDREAAGHASFKLLSAGD</sequence>
<evidence type="ECO:0000256" key="4">
    <source>
        <dbReference type="ARBA" id="ARBA00022801"/>
    </source>
</evidence>
<keyword evidence="4 5" id="KW-0378">Hydrolase</keyword>
<comment type="function">
    <text evidence="5">Toxic component of a toxin-antitoxin (TA) system. An RNase.</text>
</comment>
<dbReference type="PANTHER" id="PTHR39664:SF2">
    <property type="entry name" value="NUCLEIC ACID-BINDING PROTEIN, CONTAINING PIN DOMAIN-RELATED"/>
    <property type="match status" value="1"/>
</dbReference>
<dbReference type="PANTHER" id="PTHR39664">
    <property type="match status" value="1"/>
</dbReference>
<reference evidence="7" key="1">
    <citation type="submission" date="2016-08" db="EMBL/GenBank/DDBJ databases">
        <authorList>
            <person name="Seilhamer J.J."/>
        </authorList>
    </citation>
    <scope>NUCLEOTIDE SEQUENCE</scope>
    <source>
        <strain evidence="7">86</strain>
    </source>
</reference>
<gene>
    <name evidence="5" type="primary">vapC</name>
    <name evidence="7" type="ORF">KL86PLE_60455</name>
</gene>
<dbReference type="InterPro" id="IPR029060">
    <property type="entry name" value="PIN-like_dom_sf"/>
</dbReference>
<dbReference type="AlphaFoldDB" id="A0A212LKR9"/>
<evidence type="ECO:0000256" key="5">
    <source>
        <dbReference type="HAMAP-Rule" id="MF_00265"/>
    </source>
</evidence>
<name>A0A212LKR9_9HYPH</name>
<dbReference type="GO" id="GO:0090729">
    <property type="term" value="F:toxin activity"/>
    <property type="evidence" value="ECO:0007669"/>
    <property type="project" value="UniProtKB-KW"/>
</dbReference>
<evidence type="ECO:0000256" key="1">
    <source>
        <dbReference type="ARBA" id="ARBA00022649"/>
    </source>
</evidence>
<protein>
    <recommendedName>
        <fullName evidence="5">Ribonuclease VapC</fullName>
        <shortName evidence="5">RNase VapC</shortName>
        <ecNumber evidence="5">3.1.-.-</ecNumber>
    </recommendedName>
    <alternativeName>
        <fullName evidence="5">Toxin VapC</fullName>
    </alternativeName>
</protein>
<organism evidence="7">
    <name type="scientific">uncultured Pleomorphomonas sp</name>
    <dbReference type="NCBI Taxonomy" id="442121"/>
    <lineage>
        <taxon>Bacteria</taxon>
        <taxon>Pseudomonadati</taxon>
        <taxon>Pseudomonadota</taxon>
        <taxon>Alphaproteobacteria</taxon>
        <taxon>Hyphomicrobiales</taxon>
        <taxon>Pleomorphomonadaceae</taxon>
        <taxon>Pleomorphomonas</taxon>
        <taxon>environmental samples</taxon>
    </lineage>
</organism>
<dbReference type="GO" id="GO:0016787">
    <property type="term" value="F:hydrolase activity"/>
    <property type="evidence" value="ECO:0007669"/>
    <property type="project" value="UniProtKB-KW"/>
</dbReference>